<sequence length="178" mass="19673">MRAAGSMRPMPRMASLSGARAPCARPAGWTQLFVTTHRVRGLMLHHDNASVALTVNFLNENNVVFFIPKEEIDSVITEYFGAMLSVCEKFVYRNVLTLKETTLNIDGEPGVDSRLVMGVTSPYWTVLCLTIVIKLEHILLNLHYIIPRLEAGSALGGGKQTFNFAFGSTPSYIDCIAH</sequence>
<evidence type="ECO:0000313" key="1">
    <source>
        <dbReference type="EMBL" id="GBP83342.1"/>
    </source>
</evidence>
<evidence type="ECO:0000313" key="2">
    <source>
        <dbReference type="Proteomes" id="UP000299102"/>
    </source>
</evidence>
<name>A0A4C1Z7Q0_EUMVA</name>
<keyword evidence="2" id="KW-1185">Reference proteome</keyword>
<dbReference type="AlphaFoldDB" id="A0A4C1Z7Q0"/>
<accession>A0A4C1Z7Q0</accession>
<dbReference type="EMBL" id="BGZK01001615">
    <property type="protein sequence ID" value="GBP83342.1"/>
    <property type="molecule type" value="Genomic_DNA"/>
</dbReference>
<organism evidence="1 2">
    <name type="scientific">Eumeta variegata</name>
    <name type="common">Bagworm moth</name>
    <name type="synonym">Eumeta japonica</name>
    <dbReference type="NCBI Taxonomy" id="151549"/>
    <lineage>
        <taxon>Eukaryota</taxon>
        <taxon>Metazoa</taxon>
        <taxon>Ecdysozoa</taxon>
        <taxon>Arthropoda</taxon>
        <taxon>Hexapoda</taxon>
        <taxon>Insecta</taxon>
        <taxon>Pterygota</taxon>
        <taxon>Neoptera</taxon>
        <taxon>Endopterygota</taxon>
        <taxon>Lepidoptera</taxon>
        <taxon>Glossata</taxon>
        <taxon>Ditrysia</taxon>
        <taxon>Tineoidea</taxon>
        <taxon>Psychidae</taxon>
        <taxon>Oiketicinae</taxon>
        <taxon>Eumeta</taxon>
    </lineage>
</organism>
<protein>
    <submittedName>
        <fullName evidence="1">Uncharacterized protein</fullName>
    </submittedName>
</protein>
<reference evidence="1 2" key="1">
    <citation type="journal article" date="2019" name="Commun. Biol.">
        <title>The bagworm genome reveals a unique fibroin gene that provides high tensile strength.</title>
        <authorList>
            <person name="Kono N."/>
            <person name="Nakamura H."/>
            <person name="Ohtoshi R."/>
            <person name="Tomita M."/>
            <person name="Numata K."/>
            <person name="Arakawa K."/>
        </authorList>
    </citation>
    <scope>NUCLEOTIDE SEQUENCE [LARGE SCALE GENOMIC DNA]</scope>
</reference>
<proteinExistence type="predicted"/>
<comment type="caution">
    <text evidence="1">The sequence shown here is derived from an EMBL/GenBank/DDBJ whole genome shotgun (WGS) entry which is preliminary data.</text>
</comment>
<gene>
    <name evidence="1" type="ORF">EVAR_54359_1</name>
</gene>
<dbReference type="Proteomes" id="UP000299102">
    <property type="component" value="Unassembled WGS sequence"/>
</dbReference>